<sequence>MVGSDDKPAIVYDITGFNRSQVVKKLEDIVNDSRYKHKFVFYLGICRVDETLEFCNLFRLKPNPWPKQPGNGEMTVLQDRQFICTSYNQCLVDELNEKYGCKTSLFAEHLEKLFEDNSNIAEYSFVTSEVYILWLFEIARRRVKDSEDATNLKKEYDQLEIDGAITQLIELMKVDSCQFEEIFLKDGTFHCFSGFPSKRQTAIDNIEEKLKSPKKHASQDKDVEKMKQSMSEVYLSEK</sequence>
<evidence type="ECO:0000256" key="1">
    <source>
        <dbReference type="SAM" id="MobiDB-lite"/>
    </source>
</evidence>
<reference evidence="2 3" key="1">
    <citation type="submission" date="2022-05" db="EMBL/GenBank/DDBJ databases">
        <authorList>
            <consortium name="Genoscope - CEA"/>
            <person name="William W."/>
        </authorList>
    </citation>
    <scope>NUCLEOTIDE SEQUENCE [LARGE SCALE GENOMIC DNA]</scope>
</reference>
<organism evidence="2 3">
    <name type="scientific">Pocillopora meandrina</name>
    <dbReference type="NCBI Taxonomy" id="46732"/>
    <lineage>
        <taxon>Eukaryota</taxon>
        <taxon>Metazoa</taxon>
        <taxon>Cnidaria</taxon>
        <taxon>Anthozoa</taxon>
        <taxon>Hexacorallia</taxon>
        <taxon>Scleractinia</taxon>
        <taxon>Astrocoeniina</taxon>
        <taxon>Pocilloporidae</taxon>
        <taxon>Pocillopora</taxon>
    </lineage>
</organism>
<proteinExistence type="predicted"/>
<feature type="region of interest" description="Disordered" evidence="1">
    <location>
        <begin position="209"/>
        <end position="238"/>
    </location>
</feature>
<dbReference type="AlphaFoldDB" id="A0AAU9XBR6"/>
<accession>A0AAU9XBR6</accession>
<name>A0AAU9XBR6_9CNID</name>
<evidence type="ECO:0000313" key="3">
    <source>
        <dbReference type="Proteomes" id="UP001159428"/>
    </source>
</evidence>
<dbReference type="EMBL" id="CALNXJ010000037">
    <property type="protein sequence ID" value="CAH3143326.1"/>
    <property type="molecule type" value="Genomic_DNA"/>
</dbReference>
<evidence type="ECO:0000313" key="2">
    <source>
        <dbReference type="EMBL" id="CAH3143326.1"/>
    </source>
</evidence>
<gene>
    <name evidence="2" type="ORF">PMEA_00020555</name>
</gene>
<comment type="caution">
    <text evidence="2">The sequence shown here is derived from an EMBL/GenBank/DDBJ whole genome shotgun (WGS) entry which is preliminary data.</text>
</comment>
<feature type="compositionally biased region" description="Basic and acidic residues" evidence="1">
    <location>
        <begin position="209"/>
        <end position="227"/>
    </location>
</feature>
<dbReference type="Proteomes" id="UP001159428">
    <property type="component" value="Unassembled WGS sequence"/>
</dbReference>
<protein>
    <submittedName>
        <fullName evidence="2">Uncharacterized protein</fullName>
    </submittedName>
</protein>
<keyword evidence="3" id="KW-1185">Reference proteome</keyword>